<feature type="domain" description="ABC transporter" evidence="1">
    <location>
        <begin position="10"/>
        <end position="37"/>
    </location>
</feature>
<gene>
    <name evidence="2" type="ORF">OESDEN_02743</name>
</gene>
<evidence type="ECO:0000313" key="3">
    <source>
        <dbReference type="Proteomes" id="UP000053660"/>
    </source>
</evidence>
<proteinExistence type="predicted"/>
<dbReference type="PANTHER" id="PTHR19229">
    <property type="entry name" value="ATP-BINDING CASSETTE TRANSPORTER SUBFAMILY A ABCA"/>
    <property type="match status" value="1"/>
</dbReference>
<dbReference type="InterPro" id="IPR026082">
    <property type="entry name" value="ABCA"/>
</dbReference>
<dbReference type="InterPro" id="IPR027417">
    <property type="entry name" value="P-loop_NTPase"/>
</dbReference>
<dbReference type="Proteomes" id="UP000053660">
    <property type="component" value="Unassembled WGS sequence"/>
</dbReference>
<evidence type="ECO:0000313" key="2">
    <source>
        <dbReference type="EMBL" id="KHJ97276.1"/>
    </source>
</evidence>
<sequence length="102" mass="11312">MFYRNLFFCSGGQKRRISIGVALMNPSKLVILDEPTSGIDPETRHRVWALLQAMRISGRALVLSSHSMEECEAICSRIGILVKGRLVAIGPSQALKSMYVFS</sequence>
<dbReference type="AlphaFoldDB" id="A0A0B1TMF5"/>
<keyword evidence="3" id="KW-1185">Reference proteome</keyword>
<dbReference type="Gene3D" id="3.40.50.300">
    <property type="entry name" value="P-loop containing nucleotide triphosphate hydrolases"/>
    <property type="match status" value="1"/>
</dbReference>
<evidence type="ECO:0000259" key="1">
    <source>
        <dbReference type="Pfam" id="PF00005"/>
    </source>
</evidence>
<dbReference type="Pfam" id="PF00005">
    <property type="entry name" value="ABC_tran"/>
    <property type="match status" value="1"/>
</dbReference>
<dbReference type="GO" id="GO:0016887">
    <property type="term" value="F:ATP hydrolysis activity"/>
    <property type="evidence" value="ECO:0007669"/>
    <property type="project" value="InterPro"/>
</dbReference>
<dbReference type="GO" id="GO:0016020">
    <property type="term" value="C:membrane"/>
    <property type="evidence" value="ECO:0007669"/>
    <property type="project" value="InterPro"/>
</dbReference>
<reference evidence="2 3" key="1">
    <citation type="submission" date="2014-03" db="EMBL/GenBank/DDBJ databases">
        <title>Draft genome of the hookworm Oesophagostomum dentatum.</title>
        <authorList>
            <person name="Mitreva M."/>
        </authorList>
    </citation>
    <scope>NUCLEOTIDE SEQUENCE [LARGE SCALE GENOMIC DNA]</scope>
    <source>
        <strain evidence="2 3">OD-Hann</strain>
    </source>
</reference>
<protein>
    <recommendedName>
        <fullName evidence="1">ABC transporter domain-containing protein</fullName>
    </recommendedName>
</protein>
<dbReference type="GO" id="GO:0005319">
    <property type="term" value="F:lipid transporter activity"/>
    <property type="evidence" value="ECO:0007669"/>
    <property type="project" value="TreeGrafter"/>
</dbReference>
<dbReference type="InterPro" id="IPR003439">
    <property type="entry name" value="ABC_transporter-like_ATP-bd"/>
</dbReference>
<organism evidence="2 3">
    <name type="scientific">Oesophagostomum dentatum</name>
    <name type="common">Nodular worm</name>
    <dbReference type="NCBI Taxonomy" id="61180"/>
    <lineage>
        <taxon>Eukaryota</taxon>
        <taxon>Metazoa</taxon>
        <taxon>Ecdysozoa</taxon>
        <taxon>Nematoda</taxon>
        <taxon>Chromadorea</taxon>
        <taxon>Rhabditida</taxon>
        <taxon>Rhabditina</taxon>
        <taxon>Rhabditomorpha</taxon>
        <taxon>Strongyloidea</taxon>
        <taxon>Strongylidae</taxon>
        <taxon>Oesophagostomum</taxon>
    </lineage>
</organism>
<dbReference type="EMBL" id="KN549481">
    <property type="protein sequence ID" value="KHJ97276.1"/>
    <property type="molecule type" value="Genomic_DNA"/>
</dbReference>
<accession>A0A0B1TMF5</accession>
<dbReference type="GO" id="GO:0005524">
    <property type="term" value="F:ATP binding"/>
    <property type="evidence" value="ECO:0007669"/>
    <property type="project" value="InterPro"/>
</dbReference>
<dbReference type="PANTHER" id="PTHR19229:SF250">
    <property type="entry name" value="ABC TRANSPORTER DOMAIN-CONTAINING PROTEIN-RELATED"/>
    <property type="match status" value="1"/>
</dbReference>
<dbReference type="SUPFAM" id="SSF52540">
    <property type="entry name" value="P-loop containing nucleoside triphosphate hydrolases"/>
    <property type="match status" value="1"/>
</dbReference>
<dbReference type="GO" id="GO:0140359">
    <property type="term" value="F:ABC-type transporter activity"/>
    <property type="evidence" value="ECO:0007669"/>
    <property type="project" value="InterPro"/>
</dbReference>
<dbReference type="OrthoDB" id="10255969at2759"/>
<name>A0A0B1TMF5_OESDE</name>